<gene>
    <name evidence="8" type="ORF">NMU02_12775</name>
</gene>
<comment type="similarity">
    <text evidence="6">Belongs to the class I-like SAM-binding methyltransferase superfamily. RsmB/NOP family.</text>
</comment>
<organism evidence="8 9">
    <name type="scientific">Coprobacter tertius</name>
    <dbReference type="NCBI Taxonomy" id="2944915"/>
    <lineage>
        <taxon>Bacteria</taxon>
        <taxon>Pseudomonadati</taxon>
        <taxon>Bacteroidota</taxon>
        <taxon>Bacteroidia</taxon>
        <taxon>Bacteroidales</taxon>
        <taxon>Barnesiellaceae</taxon>
        <taxon>Coprobacter</taxon>
    </lineage>
</organism>
<dbReference type="PANTHER" id="PTHR22807:SF30">
    <property type="entry name" value="28S RRNA (CYTOSINE(4447)-C(5))-METHYLTRANSFERASE-RELATED"/>
    <property type="match status" value="1"/>
</dbReference>
<evidence type="ECO:0000256" key="5">
    <source>
        <dbReference type="ARBA" id="ARBA00022884"/>
    </source>
</evidence>
<feature type="domain" description="SAM-dependent MTase RsmB/NOP-type" evidence="7">
    <location>
        <begin position="1"/>
        <end position="292"/>
    </location>
</feature>
<feature type="binding site" evidence="6">
    <location>
        <position position="131"/>
    </location>
    <ligand>
        <name>S-adenosyl-L-methionine</name>
        <dbReference type="ChEBI" id="CHEBI:59789"/>
    </ligand>
</feature>
<dbReference type="InterPro" id="IPR029063">
    <property type="entry name" value="SAM-dependent_MTases_sf"/>
</dbReference>
<dbReference type="InterPro" id="IPR027391">
    <property type="entry name" value="Nol1_Nop2_Fmu_2"/>
</dbReference>
<keyword evidence="2 6" id="KW-0489">Methyltransferase</keyword>
<evidence type="ECO:0000259" key="7">
    <source>
        <dbReference type="PROSITE" id="PS51686"/>
    </source>
</evidence>
<accession>A0ABT1MK10</accession>
<evidence type="ECO:0000256" key="4">
    <source>
        <dbReference type="ARBA" id="ARBA00022691"/>
    </source>
</evidence>
<dbReference type="Pfam" id="PF01189">
    <property type="entry name" value="Methyltr_RsmB-F"/>
    <property type="match status" value="1"/>
</dbReference>
<feature type="binding site" evidence="6">
    <location>
        <position position="175"/>
    </location>
    <ligand>
        <name>S-adenosyl-L-methionine</name>
        <dbReference type="ChEBI" id="CHEBI:59789"/>
    </ligand>
</feature>
<dbReference type="InterPro" id="IPR049560">
    <property type="entry name" value="MeTrfase_RsmB-F_NOP2_cat"/>
</dbReference>
<dbReference type="Proteomes" id="UP001205603">
    <property type="component" value="Unassembled WGS sequence"/>
</dbReference>
<feature type="active site" description="Nucleophile" evidence="6">
    <location>
        <position position="228"/>
    </location>
</feature>
<dbReference type="Gene3D" id="2.30.130.60">
    <property type="match status" value="1"/>
</dbReference>
<dbReference type="InterPro" id="IPR001678">
    <property type="entry name" value="MeTrfase_RsmB-F_NOP2_dom"/>
</dbReference>
<evidence type="ECO:0000313" key="8">
    <source>
        <dbReference type="EMBL" id="MCP9612965.1"/>
    </source>
</evidence>
<dbReference type="Pfam" id="PF17125">
    <property type="entry name" value="Methyltr_RsmF_N"/>
    <property type="match status" value="1"/>
</dbReference>
<proteinExistence type="inferred from homology"/>
<keyword evidence="3 6" id="KW-0808">Transferase</keyword>
<comment type="caution">
    <text evidence="6">Lacks conserved residue(s) required for the propagation of feature annotation.</text>
</comment>
<protein>
    <submittedName>
        <fullName evidence="8">rRNA cytosine-C5-methyltransferase</fullName>
    </submittedName>
</protein>
<dbReference type="Gene3D" id="3.40.50.150">
    <property type="entry name" value="Vaccinia Virus protein VP39"/>
    <property type="match status" value="1"/>
</dbReference>
<keyword evidence="5 6" id="KW-0694">RNA-binding</keyword>
<evidence type="ECO:0000256" key="6">
    <source>
        <dbReference type="PROSITE-ProRule" id="PRU01023"/>
    </source>
</evidence>
<dbReference type="PANTHER" id="PTHR22807">
    <property type="entry name" value="NOP2 YEAST -RELATED NOL1/NOP2/FMU SUN DOMAIN-CONTAINING"/>
    <property type="match status" value="1"/>
</dbReference>
<dbReference type="PRINTS" id="PR02008">
    <property type="entry name" value="RCMTFAMILY"/>
</dbReference>
<dbReference type="Pfam" id="PF13636">
    <property type="entry name" value="Methyltranf_PUA"/>
    <property type="match status" value="1"/>
</dbReference>
<sequence>MITLPDEFIVRNRRLLGEKEYNLFEAALQKTPPVSIRVNKRKNGSRFFGQNIVPWEENAFYLEERPSFTFDPLFHAGTYYVQEASSMFLGQILEQYVKKPVRYLDLCAAPGGKSTQAIDILSKDSLIICNEILRSRANILTENVIKWGQPNCIVTNNNVSDFSYLHHYFDVILTDVPCSGEGMFRKDNGAITEWSLANVNRCSSRQKEILSSTWDLLRPGGLFIYSTCTYNTEENEDTIIWLHENYGAEVLPVITKQSWGIKPALKGNFPVYRFMPHATKGEGFFIAVLQKPDSESCTHRETLISAALKKNKKKKNNGQRQTSDNGLYHYISEADNFVFENNEERSFAFPKVYANDLILLSDRLNLLHAGIPLTVSKGKDKVPEHALALSSYINRKNFPTVEIDISTAISYLRRETITIPEGYPKGYLLVIFKDTPLGWIKNIGNRTNNLYPQEWRIRSSHSPENTEHFL</sequence>
<dbReference type="EMBL" id="JANDHW010000017">
    <property type="protein sequence ID" value="MCP9612965.1"/>
    <property type="molecule type" value="Genomic_DNA"/>
</dbReference>
<dbReference type="PROSITE" id="PS51686">
    <property type="entry name" value="SAM_MT_RSMB_NOP"/>
    <property type="match status" value="1"/>
</dbReference>
<keyword evidence="1" id="KW-0963">Cytoplasm</keyword>
<dbReference type="SUPFAM" id="SSF53335">
    <property type="entry name" value="S-adenosyl-L-methionine-dependent methyltransferases"/>
    <property type="match status" value="1"/>
</dbReference>
<keyword evidence="4 6" id="KW-0949">S-adenosyl-L-methionine</keyword>
<feature type="binding site" evidence="6">
    <location>
        <begin position="107"/>
        <end position="113"/>
    </location>
    <ligand>
        <name>S-adenosyl-L-methionine</name>
        <dbReference type="ChEBI" id="CHEBI:59789"/>
    </ligand>
</feature>
<keyword evidence="9" id="KW-1185">Reference proteome</keyword>
<comment type="caution">
    <text evidence="8">The sequence shown here is derived from an EMBL/GenBank/DDBJ whole genome shotgun (WGS) entry which is preliminary data.</text>
</comment>
<dbReference type="CDD" id="cd02440">
    <property type="entry name" value="AdoMet_MTases"/>
    <property type="match status" value="1"/>
</dbReference>
<evidence type="ECO:0000256" key="1">
    <source>
        <dbReference type="ARBA" id="ARBA00022490"/>
    </source>
</evidence>
<name>A0ABT1MK10_9BACT</name>
<evidence type="ECO:0000313" key="9">
    <source>
        <dbReference type="Proteomes" id="UP001205603"/>
    </source>
</evidence>
<dbReference type="Gene3D" id="3.30.70.1170">
    <property type="entry name" value="Sun protein, domain 3"/>
    <property type="match status" value="1"/>
</dbReference>
<dbReference type="InterPro" id="IPR023267">
    <property type="entry name" value="RCMT"/>
</dbReference>
<reference evidence="8 9" key="1">
    <citation type="submission" date="2022-07" db="EMBL/GenBank/DDBJ databases">
        <title>Fecal culturing of patients with breast cancer.</title>
        <authorList>
            <person name="Teng N.M.Y."/>
            <person name="Kiu R."/>
            <person name="Evans R."/>
            <person name="Baker D.J."/>
            <person name="Zenner C."/>
            <person name="Robinson S.D."/>
            <person name="Hall L.J."/>
        </authorList>
    </citation>
    <scope>NUCLEOTIDE SEQUENCE [LARGE SCALE GENOMIC DNA]</scope>
    <source>
        <strain evidence="8 9">LH1063</strain>
    </source>
</reference>
<evidence type="ECO:0000256" key="3">
    <source>
        <dbReference type="ARBA" id="ARBA00022679"/>
    </source>
</evidence>
<dbReference type="InterPro" id="IPR031341">
    <property type="entry name" value="Methyltr_RsmF_N"/>
</dbReference>
<evidence type="ECO:0000256" key="2">
    <source>
        <dbReference type="ARBA" id="ARBA00022603"/>
    </source>
</evidence>